<organism evidence="9 10">
    <name type="scientific">Duganella phyllosphaerae</name>
    <dbReference type="NCBI Taxonomy" id="762836"/>
    <lineage>
        <taxon>Bacteria</taxon>
        <taxon>Pseudomonadati</taxon>
        <taxon>Pseudomonadota</taxon>
        <taxon>Betaproteobacteria</taxon>
        <taxon>Burkholderiales</taxon>
        <taxon>Oxalobacteraceae</taxon>
        <taxon>Telluria group</taxon>
        <taxon>Duganella</taxon>
    </lineage>
</organism>
<keyword evidence="3" id="KW-1003">Cell membrane</keyword>
<proteinExistence type="inferred from homology"/>
<feature type="transmembrane region" description="Helical" evidence="8">
    <location>
        <begin position="211"/>
        <end position="235"/>
    </location>
</feature>
<accession>A0A1E7WW49</accession>
<keyword evidence="4 8" id="KW-0812">Transmembrane</keyword>
<feature type="transmembrane region" description="Helical" evidence="8">
    <location>
        <begin position="241"/>
        <end position="258"/>
    </location>
</feature>
<keyword evidence="6 8" id="KW-1133">Transmembrane helix</keyword>
<dbReference type="PATRIC" id="fig|762836.4.peg.1828"/>
<dbReference type="AlphaFoldDB" id="A0A1E7WW49"/>
<dbReference type="InterPro" id="IPR003689">
    <property type="entry name" value="ZIP"/>
</dbReference>
<feature type="transmembrane region" description="Helical" evidence="8">
    <location>
        <begin position="44"/>
        <end position="63"/>
    </location>
</feature>
<feature type="transmembrane region" description="Helical" evidence="8">
    <location>
        <begin position="270"/>
        <end position="288"/>
    </location>
</feature>
<evidence type="ECO:0000256" key="7">
    <source>
        <dbReference type="ARBA" id="ARBA00023136"/>
    </source>
</evidence>
<dbReference type="RefSeq" id="WP_070247456.1">
    <property type="nucleotide sequence ID" value="NZ_LROM01000071.1"/>
</dbReference>
<evidence type="ECO:0000256" key="6">
    <source>
        <dbReference type="ARBA" id="ARBA00022989"/>
    </source>
</evidence>
<evidence type="ECO:0000256" key="2">
    <source>
        <dbReference type="ARBA" id="ARBA00006939"/>
    </source>
</evidence>
<comment type="subcellular location">
    <subcellularLocation>
        <location evidence="1">Cell membrane</location>
        <topology evidence="1">Multi-pass membrane protein</topology>
    </subcellularLocation>
</comment>
<evidence type="ECO:0000256" key="3">
    <source>
        <dbReference type="ARBA" id="ARBA00022475"/>
    </source>
</evidence>
<feature type="transmembrane region" description="Helical" evidence="8">
    <location>
        <begin position="108"/>
        <end position="127"/>
    </location>
</feature>
<evidence type="ECO:0000256" key="1">
    <source>
        <dbReference type="ARBA" id="ARBA00004651"/>
    </source>
</evidence>
<name>A0A1E7WW49_9BURK</name>
<comment type="similarity">
    <text evidence="2">Belongs to the ZIP transporter (TC 2.A.5) family.</text>
</comment>
<protein>
    <submittedName>
        <fullName evidence="9">Zinc transporter ZupT</fullName>
    </submittedName>
</protein>
<dbReference type="PANTHER" id="PTHR11040">
    <property type="entry name" value="ZINC/IRON TRANSPORTER"/>
    <property type="match status" value="1"/>
</dbReference>
<evidence type="ECO:0000256" key="5">
    <source>
        <dbReference type="ARBA" id="ARBA00022833"/>
    </source>
</evidence>
<gene>
    <name evidence="9" type="primary">zupT_1</name>
    <name evidence="9" type="ORF">DUPY_17580</name>
</gene>
<keyword evidence="7 8" id="KW-0472">Membrane</keyword>
<evidence type="ECO:0000256" key="8">
    <source>
        <dbReference type="SAM" id="Phobius"/>
    </source>
</evidence>
<dbReference type="GO" id="GO:0005385">
    <property type="term" value="F:zinc ion transmembrane transporter activity"/>
    <property type="evidence" value="ECO:0007669"/>
    <property type="project" value="TreeGrafter"/>
</dbReference>
<dbReference type="Pfam" id="PF02535">
    <property type="entry name" value="Zip"/>
    <property type="match status" value="1"/>
</dbReference>
<comment type="caution">
    <text evidence="9">The sequence shown here is derived from an EMBL/GenBank/DDBJ whole genome shotgun (WGS) entry which is preliminary data.</text>
</comment>
<feature type="transmembrane region" description="Helical" evidence="8">
    <location>
        <begin position="75"/>
        <end position="96"/>
    </location>
</feature>
<evidence type="ECO:0000313" key="10">
    <source>
        <dbReference type="Proteomes" id="UP000175989"/>
    </source>
</evidence>
<reference evidence="10" key="1">
    <citation type="journal article" date="2016" name="Front. Microbiol.">
        <title>Molecular Keys to the Janthinobacterium and Duganella spp. Interaction with the Plant Pathogen Fusarium graminearum.</title>
        <authorList>
            <person name="Haack F.S."/>
            <person name="Poehlein A."/>
            <person name="Kroger C."/>
            <person name="Voigt C.A."/>
            <person name="Piepenbring M."/>
            <person name="Bode H.B."/>
            <person name="Daniel R."/>
            <person name="Schafer W."/>
            <person name="Streit W.R."/>
        </authorList>
    </citation>
    <scope>NUCLEOTIDE SEQUENCE [LARGE SCALE GENOMIC DNA]</scope>
    <source>
        <strain evidence="10">T54</strain>
    </source>
</reference>
<dbReference type="EMBL" id="LROM01000071">
    <property type="protein sequence ID" value="OFA03943.1"/>
    <property type="molecule type" value="Genomic_DNA"/>
</dbReference>
<keyword evidence="5" id="KW-0862">Zinc</keyword>
<dbReference type="Proteomes" id="UP000175989">
    <property type="component" value="Unassembled WGS sequence"/>
</dbReference>
<dbReference type="PANTHER" id="PTHR11040:SF211">
    <property type="entry name" value="ZINC TRANSPORTER ZIP11"/>
    <property type="match status" value="1"/>
</dbReference>
<evidence type="ECO:0000313" key="9">
    <source>
        <dbReference type="EMBL" id="OFA03943.1"/>
    </source>
</evidence>
<dbReference type="GO" id="GO:0005886">
    <property type="term" value="C:plasma membrane"/>
    <property type="evidence" value="ECO:0007669"/>
    <property type="project" value="UniProtKB-SubCell"/>
</dbReference>
<keyword evidence="10" id="KW-1185">Reference proteome</keyword>
<dbReference type="OrthoDB" id="9787346at2"/>
<evidence type="ECO:0000256" key="4">
    <source>
        <dbReference type="ARBA" id="ARBA00022692"/>
    </source>
</evidence>
<sequence>MPRSISFTPGRLLTAALIAGLCALVAMRSPDLLAAMPPPVYHALIGGLWAAAATAVGTLPVLLSQSFSPRTYDAALGLGGGIMLAATSFSLVLPAIAASKGAGNTPMAASLMVGGGILLGMLVVMLLERLVRSDNVLDNSKSDQANTLVRAWLFVGAVAIHNIPEGMAIGVGYAGVDLSKANALTTGIAIQDIPEGMVVAMALRVAGYGRLFSAALGTLSGVVEPIGAVIGALLIEASAALLPWGLAGAAGAMLYVICHDVVPEAQRRGNYGTASFSLVVGFIIMMVLDTAMG</sequence>